<dbReference type="PROSITE" id="PS50184">
    <property type="entry name" value="VWFC_2"/>
    <property type="match status" value="2"/>
</dbReference>
<sequence>MFSINTECQFGKQLKEIGSVWFADLGPPFGVMYCIKCECVQVQKKRRIIGRVQCRNIKHDCPKPNCEEPILLPGKCCKSCPGEDAKDFVQDPPDEEEKSMKHFAAVLTGQSTKSNNELRKMDFPPTSMQEMGLDYVATGRFTFYRKHLYFSFYTNKPNRPKMVQFIDTNGNIIEEIALLTGTSYQNLTNKICGVWRRVSKDYKRLLREEKISVSLVWDTAIIGGSLYRALDTEAFSSLLTGDARDSGGTSIVSISTISPSIHVQIMFNGPFASQDSGLFLVKLKYIGNERAIIEETIRVDKLTNGTIVIELRSPVTFSDLNALSKRDVVVTLEAKQSSFKLQGVVVPRVFCDLYQTLVASNGNQIDSKKDRTCGAAWAFINKDGALEYRVKFDNNAVTELAIVSSEPRVSALDISETIVQNWSNGTVSTVGPVHLEQLYAEELNLFSASSGFKNRFLWRPVADARDTSGAMLLSSPDERSMVGMLWITVDPDCTLQYEVVLSGSNVKNRIFELYIEDSPLLLPGAPVYKRLLEEFEGPTLEGYTIGLGQEELLRLNVNIVHVDLWDPKLGQSILKTEWKHVNVPAVCYTRDAGDNDSNNILMNDDESDHPRTSHLSCLHGQKYYQHGAQWTSTVDECFMCNCHYGRAICDLIICPVVQCPVPSAKPGMCCPTCEDNVFENQNNSTNSCLLAGQQFQAGSSWHPYLPPNGFDTCTLCHCNNTSLKIKCQRMDCPPLECDQRVAIRPTKRSCCKVCPSTLQTTSKPTGPLVQLAQGDQQVNSESGSDIEVLTNGGCSYPVGGPYENGQEWHPKIYSHGEVKCINCKCKDGKVRCDRKKCPKWSSCSDPCCKSKLTFWYTSLPGSLKIISSVLLVSSSGNYLLLERLSETMRKYQQLLLVLVSFVSVTSLLLYRYEYMQLLNVLEVLNFFGYTADNMTKCILLEDKFYVDMENDNLLAKAPVSWIKRDQYYAYSAFWSAQQQSVHLQILGPSTAFSGYECRVWFKIADQFVSKTAKLSYNIKINNRDPNFHQYEVHCKPDVPVNTEPYGVLLGRDNSLKLFIPIIIQKESSIKDDLIVCIAPDYSGIPDTYLVEFIAYHTLLGVRHFVVYDIGIHYQVIEFLRSIAGHNDLYKTFSTLSWQFPSTDLHLEKSILQKDCLQRTQGLAKHSILLSWDQYLMLNKNERLNSLKNDIEYTFEVKKCCNNRQLKKSLPMAMKKTICEKTNETVNTIIDDQIINYQSPTKMGSIHRLEEVCEKIYGKDDKNMTASKLLSLWKSQLKLSITPTILVPSTNLICNEVVGSSGIKGTSARALVSLATPLSEEFSFGTSLPTTSGTSLLETAAGLDEDCSALSLKVSTLAMPANSLTLLLCSESLIVT</sequence>
<reference evidence="9 10" key="1">
    <citation type="submission" date="2019-08" db="EMBL/GenBank/DDBJ databases">
        <title>The genome of the soybean aphid Biotype 1, its phylome, world population structure and adaptation to the North American continent.</title>
        <authorList>
            <person name="Giordano R."/>
            <person name="Donthu R.K."/>
            <person name="Hernandez A.G."/>
            <person name="Wright C.L."/>
            <person name="Zimin A.V."/>
        </authorList>
    </citation>
    <scope>NUCLEOTIDE SEQUENCE [LARGE SCALE GENOMIC DNA]</scope>
    <source>
        <tissue evidence="9">Whole aphids</tissue>
    </source>
</reference>
<dbReference type="Pfam" id="PF01697">
    <property type="entry name" value="Glyco_transf_92"/>
    <property type="match status" value="1"/>
</dbReference>
<keyword evidence="6" id="KW-0217">Developmental protein</keyword>
<dbReference type="GO" id="GO:0016757">
    <property type="term" value="F:glycosyltransferase activity"/>
    <property type="evidence" value="ECO:0007669"/>
    <property type="project" value="UniProtKB-KW"/>
</dbReference>
<dbReference type="InterPro" id="IPR001007">
    <property type="entry name" value="VWF_dom"/>
</dbReference>
<evidence type="ECO:0000256" key="5">
    <source>
        <dbReference type="ARBA" id="ARBA00023136"/>
    </source>
</evidence>
<keyword evidence="10" id="KW-1185">Reference proteome</keyword>
<dbReference type="GO" id="GO:0009953">
    <property type="term" value="P:dorsal/ventral pattern formation"/>
    <property type="evidence" value="ECO:0007669"/>
    <property type="project" value="TreeGrafter"/>
</dbReference>
<dbReference type="Gene3D" id="6.20.200.20">
    <property type="match status" value="2"/>
</dbReference>
<keyword evidence="4" id="KW-0808">Transferase</keyword>
<evidence type="ECO:0000256" key="2">
    <source>
        <dbReference type="ARBA" id="ARBA00007647"/>
    </source>
</evidence>
<evidence type="ECO:0000259" key="7">
    <source>
        <dbReference type="PROSITE" id="PS50184"/>
    </source>
</evidence>
<dbReference type="InterPro" id="IPR008166">
    <property type="entry name" value="Glyco_transf_92"/>
</dbReference>
<keyword evidence="3" id="KW-0328">Glycosyltransferase</keyword>
<dbReference type="GO" id="GO:0016020">
    <property type="term" value="C:membrane"/>
    <property type="evidence" value="ECO:0007669"/>
    <property type="project" value="UniProtKB-SubCell"/>
</dbReference>
<dbReference type="InterPro" id="IPR010895">
    <property type="entry name" value="CHRD"/>
</dbReference>
<comment type="similarity">
    <text evidence="2">Belongs to the glycosyltransferase 92 family.</text>
</comment>
<dbReference type="GO" id="GO:0030514">
    <property type="term" value="P:negative regulation of BMP signaling pathway"/>
    <property type="evidence" value="ECO:0007669"/>
    <property type="project" value="TreeGrafter"/>
</dbReference>
<evidence type="ECO:0000313" key="10">
    <source>
        <dbReference type="Proteomes" id="UP000475862"/>
    </source>
</evidence>
<organism evidence="9 10">
    <name type="scientific">Aphis glycines</name>
    <name type="common">Soybean aphid</name>
    <dbReference type="NCBI Taxonomy" id="307491"/>
    <lineage>
        <taxon>Eukaryota</taxon>
        <taxon>Metazoa</taxon>
        <taxon>Ecdysozoa</taxon>
        <taxon>Arthropoda</taxon>
        <taxon>Hexapoda</taxon>
        <taxon>Insecta</taxon>
        <taxon>Pterygota</taxon>
        <taxon>Neoptera</taxon>
        <taxon>Paraneoptera</taxon>
        <taxon>Hemiptera</taxon>
        <taxon>Sternorrhyncha</taxon>
        <taxon>Aphidomorpha</taxon>
        <taxon>Aphidoidea</taxon>
        <taxon>Aphididae</taxon>
        <taxon>Aphidini</taxon>
        <taxon>Aphis</taxon>
        <taxon>Aphis</taxon>
    </lineage>
</organism>
<dbReference type="EMBL" id="VYZN01000042">
    <property type="protein sequence ID" value="KAE9530900.1"/>
    <property type="molecule type" value="Genomic_DNA"/>
</dbReference>
<feature type="domain" description="CHRD" evidence="8">
    <location>
        <begin position="99"/>
        <end position="235"/>
    </location>
</feature>
<dbReference type="SMART" id="SM00214">
    <property type="entry name" value="VWC"/>
    <property type="match status" value="4"/>
</dbReference>
<evidence type="ECO:0000256" key="1">
    <source>
        <dbReference type="ARBA" id="ARBA00004370"/>
    </source>
</evidence>
<evidence type="ECO:0000256" key="3">
    <source>
        <dbReference type="ARBA" id="ARBA00022676"/>
    </source>
</evidence>
<dbReference type="Pfam" id="PF00093">
    <property type="entry name" value="VWC"/>
    <property type="match status" value="2"/>
</dbReference>
<evidence type="ECO:0008006" key="11">
    <source>
        <dbReference type="Google" id="ProtNLM"/>
    </source>
</evidence>
<feature type="domain" description="VWFC" evidence="7">
    <location>
        <begin position="686"/>
        <end position="755"/>
    </location>
</feature>
<evidence type="ECO:0000313" key="9">
    <source>
        <dbReference type="EMBL" id="KAE9530900.1"/>
    </source>
</evidence>
<name>A0A6G0TD75_APHGL</name>
<dbReference type="PANTHER" id="PTHR46526">
    <property type="entry name" value="CHORDIN"/>
    <property type="match status" value="1"/>
</dbReference>
<evidence type="ECO:0000256" key="6">
    <source>
        <dbReference type="PROSITE-ProRule" id="PRU00230"/>
    </source>
</evidence>
<comment type="subcellular location">
    <subcellularLocation>
        <location evidence="1">Membrane</location>
    </subcellularLocation>
</comment>
<protein>
    <recommendedName>
        <fullName evidence="11">VWFC domain-containing protein</fullName>
    </recommendedName>
</protein>
<dbReference type="GO" id="GO:0005615">
    <property type="term" value="C:extracellular space"/>
    <property type="evidence" value="ECO:0007669"/>
    <property type="project" value="TreeGrafter"/>
</dbReference>
<keyword evidence="5" id="KW-0472">Membrane</keyword>
<dbReference type="GO" id="GO:0036122">
    <property type="term" value="F:BMP binding"/>
    <property type="evidence" value="ECO:0007669"/>
    <property type="project" value="TreeGrafter"/>
</dbReference>
<evidence type="ECO:0000256" key="4">
    <source>
        <dbReference type="ARBA" id="ARBA00022679"/>
    </source>
</evidence>
<dbReference type="InterPro" id="IPR052278">
    <property type="entry name" value="Chordin-like_regulators"/>
</dbReference>
<dbReference type="Proteomes" id="UP000475862">
    <property type="component" value="Unassembled WGS sequence"/>
</dbReference>
<dbReference type="OrthoDB" id="9829321at2759"/>
<dbReference type="PROSITE" id="PS50933">
    <property type="entry name" value="CHRD"/>
    <property type="match status" value="1"/>
</dbReference>
<dbReference type="SUPFAM" id="SSF57603">
    <property type="entry name" value="FnI-like domain"/>
    <property type="match status" value="3"/>
</dbReference>
<comment type="caution">
    <text evidence="9">The sequence shown here is derived from an EMBL/GenBank/DDBJ whole genome shotgun (WGS) entry which is preliminary data.</text>
</comment>
<gene>
    <name evidence="9" type="ORF">AGLY_011362</name>
</gene>
<accession>A0A6G0TD75</accession>
<proteinExistence type="inferred from homology"/>
<evidence type="ECO:0000259" key="8">
    <source>
        <dbReference type="PROSITE" id="PS50933"/>
    </source>
</evidence>
<dbReference type="PROSITE" id="PS01208">
    <property type="entry name" value="VWFC_1"/>
    <property type="match status" value="1"/>
</dbReference>
<feature type="domain" description="VWFC" evidence="7">
    <location>
        <begin position="615"/>
        <end position="674"/>
    </location>
</feature>
<dbReference type="PANTHER" id="PTHR46526:SF1">
    <property type="entry name" value="CHORDIN"/>
    <property type="match status" value="1"/>
</dbReference>